<feature type="domain" description="TonB C-terminal" evidence="11">
    <location>
        <begin position="159"/>
        <end position="250"/>
    </location>
</feature>
<feature type="region of interest" description="Disordered" evidence="10">
    <location>
        <begin position="99"/>
        <end position="146"/>
    </location>
</feature>
<evidence type="ECO:0000313" key="13">
    <source>
        <dbReference type="Proteomes" id="UP000824988"/>
    </source>
</evidence>
<evidence type="ECO:0000259" key="11">
    <source>
        <dbReference type="PROSITE" id="PS52015"/>
    </source>
</evidence>
<evidence type="ECO:0000256" key="2">
    <source>
        <dbReference type="ARBA" id="ARBA00006555"/>
    </source>
</evidence>
<dbReference type="InterPro" id="IPR051045">
    <property type="entry name" value="TonB-dependent_transducer"/>
</dbReference>
<comment type="similarity">
    <text evidence="2">Belongs to the TonB family.</text>
</comment>
<dbReference type="PANTHER" id="PTHR33446:SF2">
    <property type="entry name" value="PROTEIN TONB"/>
    <property type="match status" value="1"/>
</dbReference>
<dbReference type="GO" id="GO:0031992">
    <property type="term" value="F:energy transducer activity"/>
    <property type="evidence" value="ECO:0007669"/>
    <property type="project" value="TreeGrafter"/>
</dbReference>
<gene>
    <name evidence="12" type="ORF">MoryE10_14200</name>
</gene>
<dbReference type="NCBIfam" id="TIGR01352">
    <property type="entry name" value="tonB_Cterm"/>
    <property type="match status" value="1"/>
</dbReference>
<evidence type="ECO:0000256" key="5">
    <source>
        <dbReference type="ARBA" id="ARBA00022519"/>
    </source>
</evidence>
<evidence type="ECO:0000313" key="12">
    <source>
        <dbReference type="EMBL" id="BBL70814.1"/>
    </source>
</evidence>
<dbReference type="GO" id="GO:0098797">
    <property type="term" value="C:plasma membrane protein complex"/>
    <property type="evidence" value="ECO:0007669"/>
    <property type="project" value="TreeGrafter"/>
</dbReference>
<evidence type="ECO:0000256" key="6">
    <source>
        <dbReference type="ARBA" id="ARBA00022692"/>
    </source>
</evidence>
<evidence type="ECO:0000256" key="10">
    <source>
        <dbReference type="SAM" id="MobiDB-lite"/>
    </source>
</evidence>
<keyword evidence="4" id="KW-1003">Cell membrane</keyword>
<dbReference type="PANTHER" id="PTHR33446">
    <property type="entry name" value="PROTEIN TONB-RELATED"/>
    <property type="match status" value="1"/>
</dbReference>
<dbReference type="InterPro" id="IPR037682">
    <property type="entry name" value="TonB_C"/>
</dbReference>
<dbReference type="GO" id="GO:0055085">
    <property type="term" value="P:transmembrane transport"/>
    <property type="evidence" value="ECO:0007669"/>
    <property type="project" value="InterPro"/>
</dbReference>
<proteinExistence type="inferred from homology"/>
<sequence length="250" mass="27146">MNAILDWNHDFRRSPLFADVSGLPEWQSAFAGEARRMLGDFQGKGEGRRRFGPVVAVSVLLHCTVWLFWQSPPIAPVTEPRIMHSVEVALVAPAPVVQPAPSPPPPEVKPKPKPVVKHNTAVKRPVPRMDPAPQETASAPEPVSQPAPVAAAPVAPFVEASYRASYLNNPAPKYPMLAKERHWEGLVVLKVQVLADGSSGGVSVEQSSGHDVLDEAAAEAARHWRFVPAKRGEDNVTSVVLVPIEFKLRS</sequence>
<dbReference type="Pfam" id="PF03544">
    <property type="entry name" value="TonB_C"/>
    <property type="match status" value="1"/>
</dbReference>
<keyword evidence="6" id="KW-0812">Transmembrane</keyword>
<dbReference type="PROSITE" id="PS52015">
    <property type="entry name" value="TONB_CTD"/>
    <property type="match status" value="1"/>
</dbReference>
<dbReference type="AlphaFoldDB" id="A0A8D5AJH9"/>
<dbReference type="KEGG" id="moz:MoryE10_14200"/>
<evidence type="ECO:0000256" key="9">
    <source>
        <dbReference type="ARBA" id="ARBA00023136"/>
    </source>
</evidence>
<dbReference type="EMBL" id="AP019782">
    <property type="protein sequence ID" value="BBL70814.1"/>
    <property type="molecule type" value="Genomic_DNA"/>
</dbReference>
<evidence type="ECO:0000256" key="1">
    <source>
        <dbReference type="ARBA" id="ARBA00004383"/>
    </source>
</evidence>
<evidence type="ECO:0000256" key="4">
    <source>
        <dbReference type="ARBA" id="ARBA00022475"/>
    </source>
</evidence>
<reference evidence="12" key="1">
    <citation type="submission" date="2019-06" db="EMBL/GenBank/DDBJ databases">
        <title>Complete genome sequence of Methylogaea oryzae strain JCM16910.</title>
        <authorList>
            <person name="Asakawa S."/>
        </authorList>
    </citation>
    <scope>NUCLEOTIDE SEQUENCE</scope>
    <source>
        <strain evidence="12">E10</strain>
    </source>
</reference>
<organism evidence="12 13">
    <name type="scientific">Methylogaea oryzae</name>
    <dbReference type="NCBI Taxonomy" id="1295382"/>
    <lineage>
        <taxon>Bacteria</taxon>
        <taxon>Pseudomonadati</taxon>
        <taxon>Pseudomonadota</taxon>
        <taxon>Gammaproteobacteria</taxon>
        <taxon>Methylococcales</taxon>
        <taxon>Methylococcaceae</taxon>
        <taxon>Methylogaea</taxon>
    </lineage>
</organism>
<evidence type="ECO:0000256" key="8">
    <source>
        <dbReference type="ARBA" id="ARBA00022989"/>
    </source>
</evidence>
<keyword evidence="5" id="KW-0997">Cell inner membrane</keyword>
<accession>A0A8D5AJH9</accession>
<dbReference type="Proteomes" id="UP000824988">
    <property type="component" value="Chromosome"/>
</dbReference>
<dbReference type="GO" id="GO:0015031">
    <property type="term" value="P:protein transport"/>
    <property type="evidence" value="ECO:0007669"/>
    <property type="project" value="UniProtKB-KW"/>
</dbReference>
<evidence type="ECO:0000256" key="7">
    <source>
        <dbReference type="ARBA" id="ARBA00022927"/>
    </source>
</evidence>
<evidence type="ECO:0000256" key="3">
    <source>
        <dbReference type="ARBA" id="ARBA00022448"/>
    </source>
</evidence>
<name>A0A8D5AJH9_9GAMM</name>
<keyword evidence="7" id="KW-0653">Protein transport</keyword>
<keyword evidence="9" id="KW-0472">Membrane</keyword>
<protein>
    <recommendedName>
        <fullName evidence="11">TonB C-terminal domain-containing protein</fullName>
    </recommendedName>
</protein>
<dbReference type="RefSeq" id="WP_221048659.1">
    <property type="nucleotide sequence ID" value="NZ_AP019782.1"/>
</dbReference>
<dbReference type="InterPro" id="IPR006260">
    <property type="entry name" value="TonB/TolA_C"/>
</dbReference>
<comment type="subcellular location">
    <subcellularLocation>
        <location evidence="1">Cell inner membrane</location>
        <topology evidence="1">Single-pass membrane protein</topology>
        <orientation evidence="1">Periplasmic side</orientation>
    </subcellularLocation>
</comment>
<keyword evidence="8" id="KW-1133">Transmembrane helix</keyword>
<keyword evidence="13" id="KW-1185">Reference proteome</keyword>
<keyword evidence="3" id="KW-0813">Transport</keyword>
<feature type="compositionally biased region" description="Low complexity" evidence="10">
    <location>
        <begin position="137"/>
        <end position="146"/>
    </location>
</feature>